<dbReference type="InterPro" id="IPR002937">
    <property type="entry name" value="Amino_oxidase"/>
</dbReference>
<evidence type="ECO:0000259" key="1">
    <source>
        <dbReference type="Pfam" id="PF01593"/>
    </source>
</evidence>
<dbReference type="GO" id="GO:0008767">
    <property type="term" value="F:UDP-galactopyranose mutase activity"/>
    <property type="evidence" value="ECO:0007669"/>
    <property type="project" value="TreeGrafter"/>
</dbReference>
<protein>
    <submittedName>
        <fullName evidence="2">FAD-dependent oxidoreductase</fullName>
    </submittedName>
</protein>
<dbReference type="InterPro" id="IPR036188">
    <property type="entry name" value="FAD/NAD-bd_sf"/>
</dbReference>
<dbReference type="KEGG" id="mrtj:KHC33_01380"/>
<dbReference type="PANTHER" id="PTHR21197:SF0">
    <property type="entry name" value="UDP-GALACTOPYRANOSE MUTASE"/>
    <property type="match status" value="1"/>
</dbReference>
<accession>A0A8E7B1A0</accession>
<sequence length="437" mass="49216">MKYGILGGGLTGVTLGRMLSESGHDVVVLEKEKRIGGLCKSLVSDGYTFDEGGSHIIFSRDTEVLNFMKSVLNNNRAERTRNTCVLYKGIKIKYPFENGLYNLPKEDLFFCLYEYIKTLIAEEKGEIPPPKTFRDWIYKTFGKGIADSYLIPYNEKIWNFPTEQMSAHWMEGRVPRPPMEDIIRSAIGIETEGYTHQSSFSYPIHGGIEALITAIALPIKDNIKTNCSVCTLKKNEDGWIIQSQEETISVDHIISTIPLQYLLPCLSNIPTTVQEACRELHYNSLISVCIGFKGEVPPISWMYIPDNDTGLFNRISFPSNYSTAVSPTGHSSLLAEITYNEGDTTSALTDKEIIAHCISKIISIGLIPDKKSINHSSVHKSKYAYVVYDINYKKNVGVVRNYLQNLGINLVGRFSEFEYLNMDGCIRSAMRFVETID</sequence>
<dbReference type="Proteomes" id="UP000680656">
    <property type="component" value="Chromosome"/>
</dbReference>
<dbReference type="Gene3D" id="3.50.50.60">
    <property type="entry name" value="FAD/NAD(P)-binding domain"/>
    <property type="match status" value="1"/>
</dbReference>
<dbReference type="GO" id="GO:0016491">
    <property type="term" value="F:oxidoreductase activity"/>
    <property type="evidence" value="ECO:0007669"/>
    <property type="project" value="InterPro"/>
</dbReference>
<evidence type="ECO:0000313" key="3">
    <source>
        <dbReference type="Proteomes" id="UP000680656"/>
    </source>
</evidence>
<dbReference type="GO" id="GO:0050660">
    <property type="term" value="F:flavin adenine dinucleotide binding"/>
    <property type="evidence" value="ECO:0007669"/>
    <property type="project" value="TreeGrafter"/>
</dbReference>
<dbReference type="RefSeq" id="WP_214420016.1">
    <property type="nucleotide sequence ID" value="NZ_CP075546.1"/>
</dbReference>
<dbReference type="GO" id="GO:0005829">
    <property type="term" value="C:cytosol"/>
    <property type="evidence" value="ECO:0007669"/>
    <property type="project" value="TreeGrafter"/>
</dbReference>
<dbReference type="SUPFAM" id="SSF51905">
    <property type="entry name" value="FAD/NAD(P)-binding domain"/>
    <property type="match status" value="1"/>
</dbReference>
<keyword evidence="3" id="KW-1185">Reference proteome</keyword>
<dbReference type="PANTHER" id="PTHR21197">
    <property type="entry name" value="UDP-GALACTOPYRANOSE MUTASE"/>
    <property type="match status" value="1"/>
</dbReference>
<proteinExistence type="predicted"/>
<name>A0A8E7B1A0_9EURY</name>
<gene>
    <name evidence="2" type="ORF">KHC33_01380</name>
</gene>
<evidence type="ECO:0000313" key="2">
    <source>
        <dbReference type="EMBL" id="QVV89216.1"/>
    </source>
</evidence>
<feature type="domain" description="Amine oxidase" evidence="1">
    <location>
        <begin position="10"/>
        <end position="431"/>
    </location>
</feature>
<dbReference type="Pfam" id="PF01593">
    <property type="entry name" value="Amino_oxidase"/>
    <property type="match status" value="1"/>
</dbReference>
<dbReference type="GeneID" id="65095794"/>
<reference evidence="2 3" key="1">
    <citation type="submission" date="2021-05" db="EMBL/GenBank/DDBJ databases">
        <title>A novel Methanospirillum isolate from a pyrite-forming mixed culture.</title>
        <authorList>
            <person name="Bunk B."/>
            <person name="Sproer C."/>
            <person name="Spring S."/>
            <person name="Pester M."/>
        </authorList>
    </citation>
    <scope>NUCLEOTIDE SEQUENCE [LARGE SCALE GENOMIC DNA]</scope>
    <source>
        <strain evidence="2 3">J.3.6.1-F.2.7.3</strain>
    </source>
</reference>
<dbReference type="EMBL" id="CP075546">
    <property type="protein sequence ID" value="QVV89216.1"/>
    <property type="molecule type" value="Genomic_DNA"/>
</dbReference>
<organism evidence="2 3">
    <name type="scientific">Methanospirillum purgamenti</name>
    <dbReference type="NCBI Taxonomy" id="2834276"/>
    <lineage>
        <taxon>Archaea</taxon>
        <taxon>Methanobacteriati</taxon>
        <taxon>Methanobacteriota</taxon>
        <taxon>Stenosarchaea group</taxon>
        <taxon>Methanomicrobia</taxon>
        <taxon>Methanomicrobiales</taxon>
        <taxon>Methanospirillaceae</taxon>
        <taxon>Methanospirillum</taxon>
    </lineage>
</organism>
<dbReference type="AlphaFoldDB" id="A0A8E7B1A0"/>